<evidence type="ECO:0000313" key="3">
    <source>
        <dbReference type="RefSeq" id="XP_032837234.1"/>
    </source>
</evidence>
<keyword evidence="2" id="KW-1185">Reference proteome</keyword>
<accession>A0AAJ7UJ39</accession>
<evidence type="ECO:0000313" key="2">
    <source>
        <dbReference type="Proteomes" id="UP001318040"/>
    </source>
</evidence>
<name>A0AAJ7UJ39_PETMA</name>
<feature type="compositionally biased region" description="Basic and acidic residues" evidence="1">
    <location>
        <begin position="1"/>
        <end position="11"/>
    </location>
</feature>
<feature type="region of interest" description="Disordered" evidence="1">
    <location>
        <begin position="148"/>
        <end position="179"/>
    </location>
</feature>
<feature type="compositionally biased region" description="Polar residues" evidence="1">
    <location>
        <begin position="154"/>
        <end position="164"/>
    </location>
</feature>
<sequence length="330" mass="36005">MESHSSAGRDAEEGDLGNPGPPIQPQEDQGSSRPQREVRLTQQALESYDAEKQDLDARIQRAWDGVEADISEAANASDTVASIQRAIQRVKVSSSSYKLLANKYISLLMKMKTDEGLEGVRTQENFLELLDDNVQAVIQDAIDHVEGLRETRSQHSVSSRSTTRSKGSAHSKTSSTSMAAAQARAAAEAANARIAYMAGEQAMLIEKACIQEEASIATAAAREQESILVATATRKKIELDAKLSTLQLKKEAAAARAQAEVLQAAANQDKEENWSEFGTQIPVKDRDQLTRKNIFDWSEQCINAPPPNDTEQMVDVQASPSPHQMNMNAV</sequence>
<dbReference type="KEGG" id="pmrn:116958621"/>
<reference evidence="3" key="1">
    <citation type="submission" date="2025-08" db="UniProtKB">
        <authorList>
            <consortium name="RefSeq"/>
        </authorList>
    </citation>
    <scope>IDENTIFICATION</scope>
    <source>
        <tissue evidence="3">Sperm</tissue>
    </source>
</reference>
<feature type="region of interest" description="Disordered" evidence="1">
    <location>
        <begin position="1"/>
        <end position="51"/>
    </location>
</feature>
<dbReference type="Proteomes" id="UP001318040">
    <property type="component" value="Chromosome 80"/>
</dbReference>
<proteinExistence type="predicted"/>
<evidence type="ECO:0000256" key="1">
    <source>
        <dbReference type="SAM" id="MobiDB-lite"/>
    </source>
</evidence>
<dbReference type="RefSeq" id="XP_032837234.1">
    <property type="nucleotide sequence ID" value="XM_032981343.1"/>
</dbReference>
<dbReference type="AlphaFoldDB" id="A0AAJ7UJ39"/>
<feature type="compositionally biased region" description="Low complexity" evidence="1">
    <location>
        <begin position="165"/>
        <end position="179"/>
    </location>
</feature>
<protein>
    <submittedName>
        <fullName evidence="3">Uncharacterized protein LOC116958621</fullName>
    </submittedName>
</protein>
<gene>
    <name evidence="3" type="primary">LOC116958621</name>
</gene>
<organism evidence="2 3">
    <name type="scientific">Petromyzon marinus</name>
    <name type="common">Sea lamprey</name>
    <dbReference type="NCBI Taxonomy" id="7757"/>
    <lineage>
        <taxon>Eukaryota</taxon>
        <taxon>Metazoa</taxon>
        <taxon>Chordata</taxon>
        <taxon>Craniata</taxon>
        <taxon>Vertebrata</taxon>
        <taxon>Cyclostomata</taxon>
        <taxon>Hyperoartia</taxon>
        <taxon>Petromyzontiformes</taxon>
        <taxon>Petromyzontidae</taxon>
        <taxon>Petromyzon</taxon>
    </lineage>
</organism>